<dbReference type="AlphaFoldDB" id="T2G941"/>
<accession>T2G941</accession>
<evidence type="ECO:0000313" key="2">
    <source>
        <dbReference type="Proteomes" id="UP000016587"/>
    </source>
</evidence>
<proteinExistence type="predicted"/>
<dbReference type="EMBL" id="CP006585">
    <property type="protein sequence ID" value="AGW12813.1"/>
    <property type="molecule type" value="Genomic_DNA"/>
</dbReference>
<gene>
    <name evidence="1" type="ORF">DGI_0925</name>
</gene>
<reference evidence="2" key="2">
    <citation type="submission" date="2013-07" db="EMBL/GenBank/DDBJ databases">
        <authorList>
            <person name="Morais-Silva F.O."/>
            <person name="Rezende A.M."/>
            <person name="Pimentel C."/>
            <person name="Resende D.M."/>
            <person name="Santos C.I."/>
            <person name="Clemente C."/>
            <person name="de Oliveira L.M."/>
            <person name="da Silva S.M."/>
            <person name="Costa D.A."/>
            <person name="Varela-Raposo A."/>
            <person name="Horacio E.C.A."/>
            <person name="Matos M."/>
            <person name="Flores O."/>
            <person name="Ruiz J.C."/>
            <person name="Rodrigues-Pousada C."/>
        </authorList>
    </citation>
    <scope>NUCLEOTIDE SEQUENCE [LARGE SCALE GENOMIC DNA]</scope>
    <source>
        <strain evidence="2">ATCC 19364 / DSM 1382 / NCIMB 9332 / VKM B-1759</strain>
    </source>
</reference>
<dbReference type="PATRIC" id="fig|1121448.10.peg.925"/>
<reference evidence="1 2" key="1">
    <citation type="journal article" date="2013" name="J. Bacteriol.">
        <title>Roles of HynAB and Ech, the only two hydrogenases found in the model sulfate reducer Desulfovibrio gigas.</title>
        <authorList>
            <person name="Morais-Silva F.O."/>
            <person name="Santos C.I."/>
            <person name="Rodrigues R."/>
            <person name="Pereira I.A."/>
            <person name="Rodrigues-Pousada C."/>
        </authorList>
    </citation>
    <scope>NUCLEOTIDE SEQUENCE [LARGE SCALE GENOMIC DNA]</scope>
    <source>
        <strain evidence="2">ATCC 19364 / DSM 1382 / NCIMB 9332 / VKM B-1759</strain>
    </source>
</reference>
<dbReference type="KEGG" id="dgg:DGI_0925"/>
<protein>
    <submittedName>
        <fullName evidence="1">Putative hypothetical</fullName>
    </submittedName>
</protein>
<dbReference type="RefSeq" id="WP_021759515.1">
    <property type="nucleotide sequence ID" value="NC_022444.1"/>
</dbReference>
<organism evidence="1 2">
    <name type="scientific">Megalodesulfovibrio gigas (strain ATCC 19364 / DSM 1382 / NCIMB 9332 / VKM B-1759)</name>
    <name type="common">Desulfovibrio gigas</name>
    <dbReference type="NCBI Taxonomy" id="1121448"/>
    <lineage>
        <taxon>Bacteria</taxon>
        <taxon>Pseudomonadati</taxon>
        <taxon>Thermodesulfobacteriota</taxon>
        <taxon>Desulfovibrionia</taxon>
        <taxon>Desulfovibrionales</taxon>
        <taxon>Desulfovibrionaceae</taxon>
        <taxon>Megalodesulfovibrio</taxon>
    </lineage>
</organism>
<keyword evidence="2" id="KW-1185">Reference proteome</keyword>
<sequence length="51" mass="5445">MPDPIVRTPEELTELENAWAAAFEEGTPGAGAVLDLILWLTDPGLDPPMPS</sequence>
<dbReference type="HOGENOM" id="CLU_3098096_0_0_7"/>
<dbReference type="STRING" id="1121448.DGI_0925"/>
<dbReference type="Proteomes" id="UP000016587">
    <property type="component" value="Chromosome"/>
</dbReference>
<name>T2G941_MEGG1</name>
<evidence type="ECO:0000313" key="1">
    <source>
        <dbReference type="EMBL" id="AGW12813.1"/>
    </source>
</evidence>